<proteinExistence type="inferred from homology"/>
<evidence type="ECO:0000313" key="8">
    <source>
        <dbReference type="Proteomes" id="UP001159364"/>
    </source>
</evidence>
<dbReference type="GO" id="GO:0022625">
    <property type="term" value="C:cytosolic large ribosomal subunit"/>
    <property type="evidence" value="ECO:0007669"/>
    <property type="project" value="TreeGrafter"/>
</dbReference>
<evidence type="ECO:0008006" key="9">
    <source>
        <dbReference type="Google" id="ProtNLM"/>
    </source>
</evidence>
<name>A0AAV8SB99_9ROSI</name>
<dbReference type="Gene3D" id="2.40.150.20">
    <property type="entry name" value="Ribosomal protein L14"/>
    <property type="match status" value="2"/>
</dbReference>
<evidence type="ECO:0000256" key="3">
    <source>
        <dbReference type="ARBA" id="ARBA00022884"/>
    </source>
</evidence>
<dbReference type="SUPFAM" id="SSF50193">
    <property type="entry name" value="Ribosomal protein L14"/>
    <property type="match status" value="1"/>
</dbReference>
<evidence type="ECO:0000256" key="4">
    <source>
        <dbReference type="ARBA" id="ARBA00022980"/>
    </source>
</evidence>
<dbReference type="PANTHER" id="PTHR11761">
    <property type="entry name" value="50S/60S RIBOSOMAL PROTEIN L14/L23"/>
    <property type="match status" value="1"/>
</dbReference>
<comment type="caution">
    <text evidence="7">The sequence shown here is derived from an EMBL/GenBank/DDBJ whole genome shotgun (WGS) entry which is preliminary data.</text>
</comment>
<dbReference type="AlphaFoldDB" id="A0AAV8SB99"/>
<reference evidence="7 8" key="1">
    <citation type="submission" date="2021-09" db="EMBL/GenBank/DDBJ databases">
        <title>Genomic insights and catalytic innovation underlie evolution of tropane alkaloids biosynthesis.</title>
        <authorList>
            <person name="Wang Y.-J."/>
            <person name="Tian T."/>
            <person name="Huang J.-P."/>
            <person name="Huang S.-X."/>
        </authorList>
    </citation>
    <scope>NUCLEOTIDE SEQUENCE [LARGE SCALE GENOMIC DNA]</scope>
    <source>
        <strain evidence="7">KIB-2018</strain>
        <tissue evidence="7">Leaf</tissue>
    </source>
</reference>
<keyword evidence="4 6" id="KW-0689">Ribosomal protein</keyword>
<dbReference type="GO" id="GO:0070180">
    <property type="term" value="F:large ribosomal subunit rRNA binding"/>
    <property type="evidence" value="ECO:0007669"/>
    <property type="project" value="TreeGrafter"/>
</dbReference>
<dbReference type="EMBL" id="JAIWQS010000012">
    <property type="protein sequence ID" value="KAJ8749315.1"/>
    <property type="molecule type" value="Genomic_DNA"/>
</dbReference>
<dbReference type="PANTHER" id="PTHR11761:SF3">
    <property type="entry name" value="LARGE RIBOSOMAL SUBUNIT PROTEIN UL14M"/>
    <property type="match status" value="1"/>
</dbReference>
<organism evidence="7 8">
    <name type="scientific">Erythroxylum novogranatense</name>
    <dbReference type="NCBI Taxonomy" id="1862640"/>
    <lineage>
        <taxon>Eukaryota</taxon>
        <taxon>Viridiplantae</taxon>
        <taxon>Streptophyta</taxon>
        <taxon>Embryophyta</taxon>
        <taxon>Tracheophyta</taxon>
        <taxon>Spermatophyta</taxon>
        <taxon>Magnoliopsida</taxon>
        <taxon>eudicotyledons</taxon>
        <taxon>Gunneridae</taxon>
        <taxon>Pentapetalae</taxon>
        <taxon>rosids</taxon>
        <taxon>fabids</taxon>
        <taxon>Malpighiales</taxon>
        <taxon>Erythroxylaceae</taxon>
        <taxon>Erythroxylum</taxon>
    </lineage>
</organism>
<evidence type="ECO:0000256" key="5">
    <source>
        <dbReference type="ARBA" id="ARBA00023274"/>
    </source>
</evidence>
<dbReference type="CDD" id="cd00337">
    <property type="entry name" value="Ribosomal_uL14"/>
    <property type="match status" value="1"/>
</dbReference>
<dbReference type="Proteomes" id="UP001159364">
    <property type="component" value="Linkage Group LG12"/>
</dbReference>
<protein>
    <recommendedName>
        <fullName evidence="9">50S ribosomal protein L14, chloroplastic</fullName>
    </recommendedName>
</protein>
<dbReference type="Pfam" id="PF00238">
    <property type="entry name" value="Ribosomal_L14"/>
    <property type="match status" value="1"/>
</dbReference>
<sequence length="106" mass="11955">MIQSQTHLNVAANSRAQKSMCIQIIGVKALPNFPLERSKVIRVVIVQNCKELKCENGMIIRYDDNYDDNVAVVIDQDGNLRGTRIFGAIAQELRQLNFTKNSFIST</sequence>
<dbReference type="GO" id="GO:0006412">
    <property type="term" value="P:translation"/>
    <property type="evidence" value="ECO:0007669"/>
    <property type="project" value="InterPro"/>
</dbReference>
<comment type="similarity">
    <text evidence="1 6">Belongs to the universal ribosomal protein uL14 family.</text>
</comment>
<evidence type="ECO:0000256" key="2">
    <source>
        <dbReference type="ARBA" id="ARBA00022730"/>
    </source>
</evidence>
<gene>
    <name evidence="7" type="ORF">K2173_018798</name>
</gene>
<evidence type="ECO:0000313" key="7">
    <source>
        <dbReference type="EMBL" id="KAJ8749315.1"/>
    </source>
</evidence>
<accession>A0AAV8SB99</accession>
<dbReference type="InterPro" id="IPR036853">
    <property type="entry name" value="Ribosomal_uL14_sf"/>
</dbReference>
<evidence type="ECO:0000256" key="6">
    <source>
        <dbReference type="RuleBase" id="RU003949"/>
    </source>
</evidence>
<dbReference type="SMART" id="SM01374">
    <property type="entry name" value="Ribosomal_L14"/>
    <property type="match status" value="1"/>
</dbReference>
<keyword evidence="5 6" id="KW-0687">Ribonucleoprotein</keyword>
<dbReference type="GO" id="GO:0003735">
    <property type="term" value="F:structural constituent of ribosome"/>
    <property type="evidence" value="ECO:0007669"/>
    <property type="project" value="InterPro"/>
</dbReference>
<keyword evidence="8" id="KW-1185">Reference proteome</keyword>
<keyword evidence="3" id="KW-0694">RNA-binding</keyword>
<dbReference type="InterPro" id="IPR000218">
    <property type="entry name" value="Ribosomal_uL14"/>
</dbReference>
<evidence type="ECO:0000256" key="1">
    <source>
        <dbReference type="ARBA" id="ARBA00010745"/>
    </source>
</evidence>
<keyword evidence="2" id="KW-0699">rRNA-binding</keyword>